<keyword evidence="1" id="KW-0732">Signal</keyword>
<evidence type="ECO:0000313" key="2">
    <source>
        <dbReference type="EMBL" id="CEL91736.1"/>
    </source>
</evidence>
<dbReference type="VEuPathDB" id="CryptoDB:Vbra_10885"/>
<dbReference type="EMBL" id="CDMY01000017">
    <property type="protein sequence ID" value="CEL91736.1"/>
    <property type="molecule type" value="Genomic_DNA"/>
</dbReference>
<dbReference type="InParanoid" id="A0A0G4E959"/>
<dbReference type="Proteomes" id="UP000041254">
    <property type="component" value="Unassembled WGS sequence"/>
</dbReference>
<feature type="signal peptide" evidence="1">
    <location>
        <begin position="1"/>
        <end position="22"/>
    </location>
</feature>
<keyword evidence="3" id="KW-1185">Reference proteome</keyword>
<dbReference type="AlphaFoldDB" id="A0A0G4E959"/>
<reference evidence="2 3" key="1">
    <citation type="submission" date="2014-11" db="EMBL/GenBank/DDBJ databases">
        <authorList>
            <person name="Zhu J."/>
            <person name="Qi W."/>
            <person name="Song R."/>
        </authorList>
    </citation>
    <scope>NUCLEOTIDE SEQUENCE [LARGE SCALE GENOMIC DNA]</scope>
</reference>
<feature type="chain" id="PRO_5005186869" description="Gamma-glutamylcyclotransferase" evidence="1">
    <location>
        <begin position="23"/>
        <end position="336"/>
    </location>
</feature>
<evidence type="ECO:0008006" key="4">
    <source>
        <dbReference type="Google" id="ProtNLM"/>
    </source>
</evidence>
<evidence type="ECO:0000256" key="1">
    <source>
        <dbReference type="SAM" id="SignalP"/>
    </source>
</evidence>
<accession>A0A0G4E959</accession>
<name>A0A0G4E959_VITBC</name>
<organism evidence="2 3">
    <name type="scientific">Vitrella brassicaformis (strain CCMP3155)</name>
    <dbReference type="NCBI Taxonomy" id="1169540"/>
    <lineage>
        <taxon>Eukaryota</taxon>
        <taxon>Sar</taxon>
        <taxon>Alveolata</taxon>
        <taxon>Colpodellida</taxon>
        <taxon>Vitrellaceae</taxon>
        <taxon>Vitrella</taxon>
    </lineage>
</organism>
<sequence>MVAAAWLLVIIVLPSAWTKARVADQPSALQVGLQRSPPSNSNSSSSDMADAATLILAYLDRHSAEMKAAIKQAPPPFAYPWSGLEDYVASRDDKSLPLLGYGSLVSKESASRHFSRDTVERGEVVIAFGAQRIFNYDSKHCRHLTNKQLGLPPTKEELVFPFSYDLPCSPYSTAMLNVLQKPITAPPISLPVSTTPHTLPIVSGAVYPLKAADIEGLRTREVGYSLLPVAYVEWEGLMDGALTAKFKVAFVCALPEASSCRVEAGYYPLPDYLSLCRDAQKSMGPLFEDLFDMTTLLADGKITAADWRIQRQKQSFLTSDHGDGCPADVQGVRPAT</sequence>
<proteinExistence type="predicted"/>
<gene>
    <name evidence="2" type="ORF">Vbra_10885</name>
</gene>
<evidence type="ECO:0000313" key="3">
    <source>
        <dbReference type="Proteomes" id="UP000041254"/>
    </source>
</evidence>
<protein>
    <recommendedName>
        <fullName evidence="4">Gamma-glutamylcyclotransferase</fullName>
    </recommendedName>
</protein>